<dbReference type="EMBL" id="CAKOFQ010007105">
    <property type="protein sequence ID" value="CAH1991121.1"/>
    <property type="molecule type" value="Genomic_DNA"/>
</dbReference>
<dbReference type="Gene3D" id="1.20.1250.20">
    <property type="entry name" value="MFS general substrate transporter like domains"/>
    <property type="match status" value="1"/>
</dbReference>
<evidence type="ECO:0000256" key="2">
    <source>
        <dbReference type="ARBA" id="ARBA00022475"/>
    </source>
</evidence>
<keyword evidence="12" id="KW-1185">Reference proteome</keyword>
<organism evidence="11 12">
    <name type="scientific">Acanthoscelides obtectus</name>
    <name type="common">Bean weevil</name>
    <name type="synonym">Bruchus obtectus</name>
    <dbReference type="NCBI Taxonomy" id="200917"/>
    <lineage>
        <taxon>Eukaryota</taxon>
        <taxon>Metazoa</taxon>
        <taxon>Ecdysozoa</taxon>
        <taxon>Arthropoda</taxon>
        <taxon>Hexapoda</taxon>
        <taxon>Insecta</taxon>
        <taxon>Pterygota</taxon>
        <taxon>Neoptera</taxon>
        <taxon>Endopterygota</taxon>
        <taxon>Coleoptera</taxon>
        <taxon>Polyphaga</taxon>
        <taxon>Cucujiformia</taxon>
        <taxon>Chrysomeloidea</taxon>
        <taxon>Chrysomelidae</taxon>
        <taxon>Bruchinae</taxon>
        <taxon>Bruchini</taxon>
        <taxon>Acanthoscelides</taxon>
    </lineage>
</organism>
<dbReference type="GO" id="GO:0005886">
    <property type="term" value="C:plasma membrane"/>
    <property type="evidence" value="ECO:0007669"/>
    <property type="project" value="UniProtKB-SubCell"/>
</dbReference>
<dbReference type="SUPFAM" id="SSF103473">
    <property type="entry name" value="MFS general substrate transporter"/>
    <property type="match status" value="1"/>
</dbReference>
<feature type="transmembrane region" description="Helical" evidence="9">
    <location>
        <begin position="423"/>
        <end position="441"/>
    </location>
</feature>
<feature type="transmembrane region" description="Helical" evidence="9">
    <location>
        <begin position="52"/>
        <end position="74"/>
    </location>
</feature>
<dbReference type="PROSITE" id="PS50850">
    <property type="entry name" value="MFS"/>
    <property type="match status" value="1"/>
</dbReference>
<feature type="transmembrane region" description="Helical" evidence="9">
    <location>
        <begin position="140"/>
        <end position="160"/>
    </location>
</feature>
<evidence type="ECO:0000256" key="6">
    <source>
        <dbReference type="ARBA" id="ARBA00023180"/>
    </source>
</evidence>
<evidence type="ECO:0000259" key="10">
    <source>
        <dbReference type="PROSITE" id="PS50850"/>
    </source>
</evidence>
<dbReference type="GO" id="GO:0051119">
    <property type="term" value="F:sugar transmembrane transporter activity"/>
    <property type="evidence" value="ECO:0007669"/>
    <property type="project" value="InterPro"/>
</dbReference>
<dbReference type="InterPro" id="IPR003663">
    <property type="entry name" value="Sugar/inositol_transpt"/>
</dbReference>
<evidence type="ECO:0000313" key="12">
    <source>
        <dbReference type="Proteomes" id="UP001152888"/>
    </source>
</evidence>
<evidence type="ECO:0000256" key="7">
    <source>
        <dbReference type="ARBA" id="ARBA00024348"/>
    </source>
</evidence>
<comment type="subcellular location">
    <subcellularLocation>
        <location evidence="1">Cell membrane</location>
        <topology evidence="1">Multi-pass membrane protein</topology>
    </subcellularLocation>
</comment>
<keyword evidence="4 9" id="KW-1133">Transmembrane helix</keyword>
<dbReference type="NCBIfam" id="TIGR00879">
    <property type="entry name" value="SP"/>
    <property type="match status" value="1"/>
</dbReference>
<keyword evidence="2" id="KW-1003">Cell membrane</keyword>
<keyword evidence="6" id="KW-0325">Glycoprotein</keyword>
<sequence length="473" mass="52348">MSSHLKIPQYLAAISACMGAMCAGTALAWTSNITGKLRKGALNGLEMNDEQLSWTGSSMTIGCMIMCFPIGIVCDKIGRKTTCILTAIPFLVGWLMIIFANHTMVLYGGRFLIGVAAGSVCVSAPIYTSEVSHAEVRGTLGIFFQLFMIIGILHANIFGFVLELRYFNMSCAVFPLKFAFIFIFQPESPVYHMAKNNYEKAEKALQQLRGDNYDCDAELKQIRATIEEEQMYPSFRQAMKTKAAKKATLICFMLMFYQQFCGISSMLFYAQELFTAAGCQYEPVEPPLCVIIFGCIQLIATIFCAVAIERVGRKILLMTSCGLMALASMIIGAFFILKHRNILNEGALKYFECVLPLVGTTIFIVAFSMGLGPIPWMAPAEIFPPEVKSICTATAATFNWLLVFLVSKFYLNLADSIGHDSTFFIFAAISISGVIFTRFVVPETKGKTFAEIVKDLTGKKEEEYSEITDNSII</sequence>
<feature type="transmembrane region" description="Helical" evidence="9">
    <location>
        <begin position="390"/>
        <end position="411"/>
    </location>
</feature>
<feature type="transmembrane region" description="Helical" evidence="9">
    <location>
        <begin position="315"/>
        <end position="337"/>
    </location>
</feature>
<feature type="transmembrane region" description="Helical" evidence="9">
    <location>
        <begin position="249"/>
        <end position="270"/>
    </location>
</feature>
<comment type="caution">
    <text evidence="11">The sequence shown here is derived from an EMBL/GenBank/DDBJ whole genome shotgun (WGS) entry which is preliminary data.</text>
</comment>
<protein>
    <recommendedName>
        <fullName evidence="10">Major facilitator superfamily (MFS) profile domain-containing protein</fullName>
    </recommendedName>
</protein>
<gene>
    <name evidence="11" type="ORF">ACAOBT_LOCUS20081</name>
</gene>
<dbReference type="Pfam" id="PF00083">
    <property type="entry name" value="Sugar_tr"/>
    <property type="match status" value="1"/>
</dbReference>
<name>A0A9P0PLX0_ACAOB</name>
<accession>A0A9P0PLX0</accession>
<feature type="transmembrane region" description="Helical" evidence="9">
    <location>
        <begin position="81"/>
        <end position="101"/>
    </location>
</feature>
<feature type="domain" description="Major facilitator superfamily (MFS) profile" evidence="10">
    <location>
        <begin position="1"/>
        <end position="445"/>
    </location>
</feature>
<dbReference type="InterPro" id="IPR050549">
    <property type="entry name" value="MFS_Trehalose_Transporter"/>
</dbReference>
<dbReference type="PRINTS" id="PR00171">
    <property type="entry name" value="SUGRTRNSPORT"/>
</dbReference>
<evidence type="ECO:0000256" key="4">
    <source>
        <dbReference type="ARBA" id="ARBA00022989"/>
    </source>
</evidence>
<dbReference type="AlphaFoldDB" id="A0A9P0PLX0"/>
<evidence type="ECO:0000256" key="9">
    <source>
        <dbReference type="SAM" id="Phobius"/>
    </source>
</evidence>
<feature type="transmembrane region" description="Helical" evidence="9">
    <location>
        <begin position="166"/>
        <end position="184"/>
    </location>
</feature>
<keyword evidence="3 9" id="KW-0812">Transmembrane</keyword>
<dbReference type="OrthoDB" id="6612291at2759"/>
<dbReference type="CDD" id="cd17358">
    <property type="entry name" value="MFS_GLUT6_8_Class3_like"/>
    <property type="match status" value="1"/>
</dbReference>
<feature type="transmembrane region" description="Helical" evidence="9">
    <location>
        <begin position="357"/>
        <end position="378"/>
    </location>
</feature>
<evidence type="ECO:0000313" key="11">
    <source>
        <dbReference type="EMBL" id="CAH1991121.1"/>
    </source>
</evidence>
<dbReference type="InterPro" id="IPR020846">
    <property type="entry name" value="MFS_dom"/>
</dbReference>
<dbReference type="InterPro" id="IPR005829">
    <property type="entry name" value="Sugar_transporter_CS"/>
</dbReference>
<dbReference type="FunFam" id="1.20.1250.20:FF:000055">
    <property type="entry name" value="Facilitated trehalose transporter Tret1-2 homolog"/>
    <property type="match status" value="1"/>
</dbReference>
<evidence type="ECO:0000256" key="1">
    <source>
        <dbReference type="ARBA" id="ARBA00004651"/>
    </source>
</evidence>
<dbReference type="InterPro" id="IPR005828">
    <property type="entry name" value="MFS_sugar_transport-like"/>
</dbReference>
<feature type="transmembrane region" description="Helical" evidence="9">
    <location>
        <begin position="290"/>
        <end position="308"/>
    </location>
</feature>
<comment type="similarity">
    <text evidence="7">Belongs to the major facilitator superfamily. Sugar transporter (TC 2.A.1.1) family. Trehalose transporter subfamily.</text>
</comment>
<evidence type="ECO:0000256" key="8">
    <source>
        <dbReference type="RuleBase" id="RU003346"/>
    </source>
</evidence>
<reference evidence="11" key="1">
    <citation type="submission" date="2022-03" db="EMBL/GenBank/DDBJ databases">
        <authorList>
            <person name="Sayadi A."/>
        </authorList>
    </citation>
    <scope>NUCLEOTIDE SEQUENCE</scope>
</reference>
<dbReference type="Proteomes" id="UP001152888">
    <property type="component" value="Unassembled WGS sequence"/>
</dbReference>
<keyword evidence="8" id="KW-0813">Transport</keyword>
<dbReference type="PANTHER" id="PTHR48021:SF1">
    <property type="entry name" value="GH07001P-RELATED"/>
    <property type="match status" value="1"/>
</dbReference>
<proteinExistence type="inferred from homology"/>
<dbReference type="InterPro" id="IPR036259">
    <property type="entry name" value="MFS_trans_sf"/>
</dbReference>
<dbReference type="PANTHER" id="PTHR48021">
    <property type="match status" value="1"/>
</dbReference>
<dbReference type="PROSITE" id="PS51257">
    <property type="entry name" value="PROKAR_LIPOPROTEIN"/>
    <property type="match status" value="1"/>
</dbReference>
<feature type="transmembrane region" description="Helical" evidence="9">
    <location>
        <begin position="107"/>
        <end position="128"/>
    </location>
</feature>
<dbReference type="PROSITE" id="PS00217">
    <property type="entry name" value="SUGAR_TRANSPORT_2"/>
    <property type="match status" value="1"/>
</dbReference>
<keyword evidence="5 9" id="KW-0472">Membrane</keyword>
<dbReference type="InterPro" id="IPR044775">
    <property type="entry name" value="MFS_ERD6/Tret1-like"/>
</dbReference>
<evidence type="ECO:0000256" key="5">
    <source>
        <dbReference type="ARBA" id="ARBA00023136"/>
    </source>
</evidence>
<evidence type="ECO:0000256" key="3">
    <source>
        <dbReference type="ARBA" id="ARBA00022692"/>
    </source>
</evidence>